<keyword evidence="3" id="KW-1185">Reference proteome</keyword>
<dbReference type="Proteomes" id="UP000729402">
    <property type="component" value="Unassembled WGS sequence"/>
</dbReference>
<reference evidence="2" key="1">
    <citation type="journal article" date="2021" name="bioRxiv">
        <title>Whole Genome Assembly and Annotation of Northern Wild Rice, Zizania palustris L., Supports a Whole Genome Duplication in the Zizania Genus.</title>
        <authorList>
            <person name="Haas M."/>
            <person name="Kono T."/>
            <person name="Macchietto M."/>
            <person name="Millas R."/>
            <person name="McGilp L."/>
            <person name="Shao M."/>
            <person name="Duquette J."/>
            <person name="Hirsch C.N."/>
            <person name="Kimball J."/>
        </authorList>
    </citation>
    <scope>NUCLEOTIDE SEQUENCE</scope>
    <source>
        <tissue evidence="2">Fresh leaf tissue</tissue>
    </source>
</reference>
<accession>A0A8J5T128</accession>
<organism evidence="2 3">
    <name type="scientific">Zizania palustris</name>
    <name type="common">Northern wild rice</name>
    <dbReference type="NCBI Taxonomy" id="103762"/>
    <lineage>
        <taxon>Eukaryota</taxon>
        <taxon>Viridiplantae</taxon>
        <taxon>Streptophyta</taxon>
        <taxon>Embryophyta</taxon>
        <taxon>Tracheophyta</taxon>
        <taxon>Spermatophyta</taxon>
        <taxon>Magnoliopsida</taxon>
        <taxon>Liliopsida</taxon>
        <taxon>Poales</taxon>
        <taxon>Poaceae</taxon>
        <taxon>BOP clade</taxon>
        <taxon>Oryzoideae</taxon>
        <taxon>Oryzeae</taxon>
        <taxon>Zizaniinae</taxon>
        <taxon>Zizania</taxon>
    </lineage>
</organism>
<evidence type="ECO:0000256" key="1">
    <source>
        <dbReference type="SAM" id="MobiDB-lite"/>
    </source>
</evidence>
<gene>
    <name evidence="2" type="ORF">GUJ93_ZPchr0006g41952</name>
</gene>
<sequence>MEVSSPSSLRHKLRTTVCCCFGSGAGERRSGEKLKWRRRGAVAAFGYDPLSYALNFDEGGADDDDAYGDADAAFRYKNFSSRLPPSPSPTPAQRPTAIAIS</sequence>
<protein>
    <submittedName>
        <fullName evidence="2">Uncharacterized protein</fullName>
    </submittedName>
</protein>
<feature type="region of interest" description="Disordered" evidence="1">
    <location>
        <begin position="79"/>
        <end position="101"/>
    </location>
</feature>
<comment type="caution">
    <text evidence="2">The sequence shown here is derived from an EMBL/GenBank/DDBJ whole genome shotgun (WGS) entry which is preliminary data.</text>
</comment>
<evidence type="ECO:0000313" key="2">
    <source>
        <dbReference type="EMBL" id="KAG8075142.1"/>
    </source>
</evidence>
<dbReference type="AlphaFoldDB" id="A0A8J5T128"/>
<dbReference type="EMBL" id="JAAALK010000283">
    <property type="protein sequence ID" value="KAG8075142.1"/>
    <property type="molecule type" value="Genomic_DNA"/>
</dbReference>
<dbReference type="PANTHER" id="PTHR33168">
    <property type="entry name" value="STRESS INDUCED PROTEIN-RELATED"/>
    <property type="match status" value="1"/>
</dbReference>
<reference evidence="2" key="2">
    <citation type="submission" date="2021-02" db="EMBL/GenBank/DDBJ databases">
        <authorList>
            <person name="Kimball J.A."/>
            <person name="Haas M.W."/>
            <person name="Macchietto M."/>
            <person name="Kono T."/>
            <person name="Duquette J."/>
            <person name="Shao M."/>
        </authorList>
    </citation>
    <scope>NUCLEOTIDE SEQUENCE</scope>
    <source>
        <tissue evidence="2">Fresh leaf tissue</tissue>
    </source>
</reference>
<name>A0A8J5T128_ZIZPA</name>
<evidence type="ECO:0000313" key="3">
    <source>
        <dbReference type="Proteomes" id="UP000729402"/>
    </source>
</evidence>
<proteinExistence type="predicted"/>
<dbReference type="OrthoDB" id="657187at2759"/>